<feature type="repeat" description="WD" evidence="11">
    <location>
        <begin position="53"/>
        <end position="93"/>
    </location>
</feature>
<evidence type="ECO:0000256" key="6">
    <source>
        <dbReference type="ARBA" id="ARBA00022490"/>
    </source>
</evidence>
<evidence type="ECO:0000256" key="1">
    <source>
        <dbReference type="ARBA" id="ARBA00004123"/>
    </source>
</evidence>
<reference evidence="12" key="1">
    <citation type="submission" date="2025-08" db="UniProtKB">
        <authorList>
            <consortium name="RefSeq"/>
        </authorList>
    </citation>
    <scope>IDENTIFICATION</scope>
</reference>
<comment type="subcellular location">
    <subcellularLocation>
        <location evidence="2">Cytoplasm</location>
    </subcellularLocation>
    <subcellularLocation>
        <location evidence="1">Nucleus</location>
    </subcellularLocation>
</comment>
<dbReference type="Pfam" id="PF00400">
    <property type="entry name" value="WD40"/>
    <property type="match status" value="8"/>
</dbReference>
<dbReference type="PANTHER" id="PTHR44111">
    <property type="entry name" value="ELONGATOR COMPLEX PROTEIN 2"/>
    <property type="match status" value="1"/>
</dbReference>
<dbReference type="UniPathway" id="UPA00988"/>
<keyword evidence="8" id="KW-0819">tRNA processing</keyword>
<feature type="repeat" description="WD" evidence="11">
    <location>
        <begin position="201"/>
        <end position="236"/>
    </location>
</feature>
<comment type="pathway">
    <text evidence="3">tRNA modification; 5-methoxycarbonylmethyl-2-thiouridine-tRNA biosynthesis.</text>
</comment>
<dbReference type="InterPro" id="IPR019775">
    <property type="entry name" value="WD40_repeat_CS"/>
</dbReference>
<dbReference type="FunFam" id="2.130.10.10:FF:002203">
    <property type="entry name" value="Probable elongator complex protein 2"/>
    <property type="match status" value="1"/>
</dbReference>
<evidence type="ECO:0000256" key="2">
    <source>
        <dbReference type="ARBA" id="ARBA00004496"/>
    </source>
</evidence>
<gene>
    <name evidence="12" type="primary">LOC108050157</name>
</gene>
<dbReference type="InterPro" id="IPR001680">
    <property type="entry name" value="WD40_rpt"/>
</dbReference>
<feature type="repeat" description="WD" evidence="11">
    <location>
        <begin position="651"/>
        <end position="682"/>
    </location>
</feature>
<evidence type="ECO:0000256" key="9">
    <source>
        <dbReference type="ARBA" id="ARBA00022737"/>
    </source>
</evidence>
<dbReference type="RefSeq" id="XP_016987168.1">
    <property type="nucleotide sequence ID" value="XM_017131679.1"/>
</dbReference>
<dbReference type="Gene3D" id="2.130.10.10">
    <property type="entry name" value="YVTN repeat-like/Quinoprotein amine dehydrogenase"/>
    <property type="match status" value="4"/>
</dbReference>
<dbReference type="PROSITE" id="PS50082">
    <property type="entry name" value="WD_REPEATS_2"/>
    <property type="match status" value="5"/>
</dbReference>
<evidence type="ECO:0000256" key="11">
    <source>
        <dbReference type="PROSITE-ProRule" id="PRU00221"/>
    </source>
</evidence>
<dbReference type="GO" id="GO:0005634">
    <property type="term" value="C:nucleus"/>
    <property type="evidence" value="ECO:0007669"/>
    <property type="project" value="UniProtKB-SubCell"/>
</dbReference>
<proteinExistence type="inferred from homology"/>
<keyword evidence="10" id="KW-0539">Nucleus</keyword>
<dbReference type="PANTHER" id="PTHR44111:SF1">
    <property type="entry name" value="ELONGATOR COMPLEX PROTEIN 2"/>
    <property type="match status" value="1"/>
</dbReference>
<protein>
    <recommendedName>
        <fullName evidence="5">Elongator complex protein 2</fullName>
    </recommendedName>
</protein>
<dbReference type="GO" id="GO:0033588">
    <property type="term" value="C:elongator holoenzyme complex"/>
    <property type="evidence" value="ECO:0007669"/>
    <property type="project" value="InterPro"/>
</dbReference>
<dbReference type="InterPro" id="IPR015943">
    <property type="entry name" value="WD40/YVTN_repeat-like_dom_sf"/>
</dbReference>
<comment type="similarity">
    <text evidence="4">Belongs to the WD repeat ELP2 family.</text>
</comment>
<feature type="repeat" description="WD" evidence="11">
    <location>
        <begin position="601"/>
        <end position="642"/>
    </location>
</feature>
<dbReference type="OrthoDB" id="27911at2759"/>
<accession>A0A6P4FI97</accession>
<dbReference type="InterPro" id="IPR037289">
    <property type="entry name" value="Elp2"/>
</dbReference>
<dbReference type="PROSITE" id="PS50294">
    <property type="entry name" value="WD_REPEATS_REGION"/>
    <property type="match status" value="2"/>
</dbReference>
<evidence type="ECO:0000256" key="10">
    <source>
        <dbReference type="ARBA" id="ARBA00023242"/>
    </source>
</evidence>
<dbReference type="PROSITE" id="PS00678">
    <property type="entry name" value="WD_REPEATS_1"/>
    <property type="match status" value="1"/>
</dbReference>
<evidence type="ECO:0000313" key="12">
    <source>
        <dbReference type="RefSeq" id="XP_016987168.1"/>
    </source>
</evidence>
<dbReference type="GO" id="GO:0005737">
    <property type="term" value="C:cytoplasm"/>
    <property type="evidence" value="ECO:0007669"/>
    <property type="project" value="UniProtKB-SubCell"/>
</dbReference>
<sequence length="788" mass="87906">MQVENLYTSIACNRCTECADWGPNGWIAYGACNAVAIMDPKFNGNSAKILYTLVEHTKRVNTVKWLDQDTLLSGGDDGNAIFWELGKTGATKSLLLKGHASGVNAVDGVRRQDGSWLLATAAADSTIKLWAYQQGNYVCFQTIQLSGGFCFSLRLKLLPTSNHVLLAFSGDDETVSLWTEQIEATGGGDSLGLQFQRVHKLIGHEDWVRGLDFVDDGEDLLLASGSQDNFIRLWRIAPRSEDQMRENRIDLLQLSENDSEIKVEEKILQLGQQAWYAVSLESVLYGHEGWIYGVHWHKTPEQELRLLSASIDKTLIVWAPTEQGVWLEEVRVGEVGGNSMGFFGGKFSADGHSIMAHSYQGGFHIWNQDLDRPQLWTSNVIVGGHYGEVRDLAWEHEGAYLMSVSADQTTRLHAPWLQDGHNTTWHELARPQVHGYDMQALALLSRYKFASGAEEKIVRTFQAPANFIENFRHISGLKKDEAGDVLLDSLPKGASVPSLSLSNKAVYKVESDVEATGKGKDDYPDNYFVPITLETPPQEETLMQNTLWPELQKLYGHGYEIFALAATADGSVLASTCKASNAEHAQIIIWNTSNWKQLQKLSGHQLTVTQLSFSPKAQYLLSVSRDRRWCLFERQNSTAGYQLVASTDKSNGVHTRIIWSCDWSPDGQFFVTSSRDGKVVAWRKSEDGNESSLNGWQAAEVLDLKNESITAVAFSHHSCANILALGTETGLIKIYKLARGEWILLCDLSKSQAHHLTVRRLQFRPGKDLQLASCGEDHLVRIYDLKLI</sequence>
<dbReference type="SUPFAM" id="SSF50978">
    <property type="entry name" value="WD40 repeat-like"/>
    <property type="match status" value="2"/>
</dbReference>
<keyword evidence="9" id="KW-0677">Repeat</keyword>
<evidence type="ECO:0000256" key="5">
    <source>
        <dbReference type="ARBA" id="ARBA00020267"/>
    </source>
</evidence>
<keyword evidence="7 11" id="KW-0853">WD repeat</keyword>
<evidence type="ECO:0000256" key="7">
    <source>
        <dbReference type="ARBA" id="ARBA00022574"/>
    </source>
</evidence>
<dbReference type="SMART" id="SM00320">
    <property type="entry name" value="WD40"/>
    <property type="match status" value="10"/>
</dbReference>
<dbReference type="InterPro" id="IPR036322">
    <property type="entry name" value="WD40_repeat_dom_sf"/>
</dbReference>
<evidence type="ECO:0000256" key="3">
    <source>
        <dbReference type="ARBA" id="ARBA00005043"/>
    </source>
</evidence>
<name>A0A6P4FI97_DRORH</name>
<dbReference type="AlphaFoldDB" id="A0A6P4FI97"/>
<evidence type="ECO:0000256" key="8">
    <source>
        <dbReference type="ARBA" id="ARBA00022694"/>
    </source>
</evidence>
<organism evidence="12">
    <name type="scientific">Drosophila rhopaloa</name>
    <name type="common">Fruit fly</name>
    <dbReference type="NCBI Taxonomy" id="1041015"/>
    <lineage>
        <taxon>Eukaryota</taxon>
        <taxon>Metazoa</taxon>
        <taxon>Ecdysozoa</taxon>
        <taxon>Arthropoda</taxon>
        <taxon>Hexapoda</taxon>
        <taxon>Insecta</taxon>
        <taxon>Pterygota</taxon>
        <taxon>Neoptera</taxon>
        <taxon>Endopterygota</taxon>
        <taxon>Diptera</taxon>
        <taxon>Brachycera</taxon>
        <taxon>Muscomorpha</taxon>
        <taxon>Ephydroidea</taxon>
        <taxon>Drosophilidae</taxon>
        <taxon>Drosophila</taxon>
        <taxon>Sophophora</taxon>
    </lineage>
</organism>
<keyword evidence="6" id="KW-0963">Cytoplasm</keyword>
<dbReference type="GO" id="GO:0002098">
    <property type="term" value="P:tRNA wobble uridine modification"/>
    <property type="evidence" value="ECO:0007669"/>
    <property type="project" value="InterPro"/>
</dbReference>
<feature type="repeat" description="WD" evidence="11">
    <location>
        <begin position="96"/>
        <end position="140"/>
    </location>
</feature>
<dbReference type="FunFam" id="2.130.10.10:FF:000400">
    <property type="entry name" value="Elongator acetyltransferase complex subunit 2"/>
    <property type="match status" value="1"/>
</dbReference>
<dbReference type="RefSeq" id="XP_016987168.2">
    <property type="nucleotide sequence ID" value="XM_017131679.2"/>
</dbReference>
<evidence type="ECO:0000256" key="4">
    <source>
        <dbReference type="ARBA" id="ARBA00005881"/>
    </source>
</evidence>